<dbReference type="AlphaFoldDB" id="A0A8J2XHW0"/>
<comment type="caution">
    <text evidence="2">The sequence shown here is derived from an EMBL/GenBank/DDBJ whole genome shotgun (WGS) entry which is preliminary data.</text>
</comment>
<feature type="transmembrane region" description="Helical" evidence="1">
    <location>
        <begin position="137"/>
        <end position="161"/>
    </location>
</feature>
<accession>A0A8J2XHW0</accession>
<keyword evidence="1" id="KW-0472">Membrane</keyword>
<keyword evidence="1" id="KW-0812">Transmembrane</keyword>
<dbReference type="EMBL" id="BMIC01000006">
    <property type="protein sequence ID" value="GFZ91356.1"/>
    <property type="molecule type" value="Genomic_DNA"/>
</dbReference>
<proteinExistence type="predicted"/>
<protein>
    <submittedName>
        <fullName evidence="2">Uncharacterized protein</fullName>
    </submittedName>
</protein>
<evidence type="ECO:0000313" key="3">
    <source>
        <dbReference type="Proteomes" id="UP000598120"/>
    </source>
</evidence>
<sequence>MDIINKTKIIVLIIFSLSFQSTLSQTDKEMYEIVSVVVNYNNPELPIVDTLNPISIRSNFLMKQITEKVTLNRKQKKILKGKVDNSGGLIIDKTKLPNFKFYLHSEISNIFQNLSADSEAINLLNEKKPFYVFSKPVIFLEINIAFINMDLIGGFGAIYILEKKNDKWIIKDSIGKWYS</sequence>
<evidence type="ECO:0000256" key="1">
    <source>
        <dbReference type="SAM" id="Phobius"/>
    </source>
</evidence>
<dbReference type="Proteomes" id="UP000598120">
    <property type="component" value="Unassembled WGS sequence"/>
</dbReference>
<name>A0A8J2XHW0_9FLAO</name>
<keyword evidence="1" id="KW-1133">Transmembrane helix</keyword>
<evidence type="ECO:0000313" key="2">
    <source>
        <dbReference type="EMBL" id="GFZ91356.1"/>
    </source>
</evidence>
<organism evidence="2 3">
    <name type="scientific">Aquaticitalea lipolytica</name>
    <dbReference type="NCBI Taxonomy" id="1247562"/>
    <lineage>
        <taxon>Bacteria</taxon>
        <taxon>Pseudomonadati</taxon>
        <taxon>Bacteroidota</taxon>
        <taxon>Flavobacteriia</taxon>
        <taxon>Flavobacteriales</taxon>
        <taxon>Flavobacteriaceae</taxon>
        <taxon>Aquaticitalea</taxon>
    </lineage>
</organism>
<keyword evidence="3" id="KW-1185">Reference proteome</keyword>
<reference evidence="2 3" key="1">
    <citation type="journal article" date="2014" name="Int. J. Syst. Evol. Microbiol.">
        <title>Complete genome sequence of Corynebacterium casei LMG S-19264T (=DSM 44701T), isolated from a smear-ripened cheese.</title>
        <authorList>
            <consortium name="US DOE Joint Genome Institute (JGI-PGF)"/>
            <person name="Walter F."/>
            <person name="Albersmeier A."/>
            <person name="Kalinowski J."/>
            <person name="Ruckert C."/>
        </authorList>
    </citation>
    <scope>NUCLEOTIDE SEQUENCE [LARGE SCALE GENOMIC DNA]</scope>
    <source>
        <strain evidence="2 3">CGMCC 1.15295</strain>
    </source>
</reference>
<gene>
    <name evidence="2" type="ORF">GCM10011531_23820</name>
</gene>